<reference evidence="13" key="1">
    <citation type="journal article" date="2017" name="PLoS ONE">
        <title>The Agassiz's desert tortoise genome provides a resource for the conservation of a threatened species.</title>
        <authorList>
            <person name="Tollis M."/>
            <person name="DeNardo D.F."/>
            <person name="Cornelius J.A."/>
            <person name="Dolby G.A."/>
            <person name="Edwards T."/>
            <person name="Henen B.T."/>
            <person name="Karl A.E."/>
            <person name="Murphy R.W."/>
            <person name="Kusumi K."/>
        </authorList>
    </citation>
    <scope>NUCLEOTIDE SEQUENCE [LARGE SCALE GENOMIC DNA]</scope>
</reference>
<dbReference type="GO" id="GO:0005675">
    <property type="term" value="C:transcription factor TFIIH holo complex"/>
    <property type="evidence" value="ECO:0007669"/>
    <property type="project" value="UniProtKB-UniRule"/>
</dbReference>
<evidence type="ECO:0000256" key="8">
    <source>
        <dbReference type="ARBA" id="ARBA00023163"/>
    </source>
</evidence>
<dbReference type="Gene3D" id="3.40.50.410">
    <property type="entry name" value="von Willebrand factor, type A domain"/>
    <property type="match status" value="1"/>
</dbReference>
<keyword evidence="3 11" id="KW-0479">Metal-binding</keyword>
<dbReference type="PANTHER" id="PTHR12831:SF0">
    <property type="entry name" value="GENERAL TRANSCRIPTION FACTOR IIH SUBUNIT 3"/>
    <property type="match status" value="1"/>
</dbReference>
<name>A0A452HWL1_9SAUR</name>
<dbReference type="InterPro" id="IPR004600">
    <property type="entry name" value="TFIIH_Tfb4/GTF2H3"/>
</dbReference>
<dbReference type="Ensembl" id="ENSGAGT00000022234.1">
    <property type="protein sequence ID" value="ENSGAGP00000019530.1"/>
    <property type="gene ID" value="ENSGAGG00000014397.1"/>
</dbReference>
<evidence type="ECO:0000256" key="1">
    <source>
        <dbReference type="ARBA" id="ARBA00004123"/>
    </source>
</evidence>
<dbReference type="GO" id="GO:0006355">
    <property type="term" value="P:regulation of DNA-templated transcription"/>
    <property type="evidence" value="ECO:0007669"/>
    <property type="project" value="InterPro"/>
</dbReference>
<keyword evidence="5 11" id="KW-0863">Zinc-finger</keyword>
<keyword evidence="13" id="KW-1185">Reference proteome</keyword>
<keyword evidence="10 11" id="KW-0539">Nucleus</keyword>
<evidence type="ECO:0000256" key="2">
    <source>
        <dbReference type="ARBA" id="ARBA00005273"/>
    </source>
</evidence>
<evidence type="ECO:0000256" key="3">
    <source>
        <dbReference type="ARBA" id="ARBA00022723"/>
    </source>
</evidence>
<proteinExistence type="inferred from homology"/>
<comment type="function">
    <text evidence="11">Component of the general transcription and DNA repair factor IIH (TFIIH) core complex, which is involved in general and transcription-coupled nucleotide excision repair (NER) of damaged DNA and, when complexed to CAK, in RNA transcription by RNA polymerase II. In NER, TFIIH acts by opening DNA around the lesion to allow the excision of the damaged oligonucleotide and its replacement by a new DNA fragment. In transcription, TFIIH has an essential role in transcription initiation. When the pre-initiation complex (PIC) has been established, TFIIH is required for promoter opening and promoter escape. Phosphorylation of the C-terminal tail (CTD) of the largest subunit of RNA polymerase II by the kinase module CAK controls the initiation of transcription.</text>
</comment>
<organism evidence="12 13">
    <name type="scientific">Gopherus agassizii</name>
    <name type="common">Agassiz's desert tortoise</name>
    <dbReference type="NCBI Taxonomy" id="38772"/>
    <lineage>
        <taxon>Eukaryota</taxon>
        <taxon>Metazoa</taxon>
        <taxon>Chordata</taxon>
        <taxon>Craniata</taxon>
        <taxon>Vertebrata</taxon>
        <taxon>Euteleostomi</taxon>
        <taxon>Archelosauria</taxon>
        <taxon>Testudinata</taxon>
        <taxon>Testudines</taxon>
        <taxon>Cryptodira</taxon>
        <taxon>Durocryptodira</taxon>
        <taxon>Testudinoidea</taxon>
        <taxon>Testudinidae</taxon>
        <taxon>Gopherus</taxon>
    </lineage>
</organism>
<dbReference type="Proteomes" id="UP000291020">
    <property type="component" value="Unassembled WGS sequence"/>
</dbReference>
<dbReference type="GO" id="GO:0000439">
    <property type="term" value="C:transcription factor TFIIH core complex"/>
    <property type="evidence" value="ECO:0007669"/>
    <property type="project" value="UniProtKB-UniRule"/>
</dbReference>
<keyword evidence="9 11" id="KW-0234">DNA repair</keyword>
<evidence type="ECO:0000313" key="12">
    <source>
        <dbReference type="Ensembl" id="ENSGAGP00000019530.1"/>
    </source>
</evidence>
<dbReference type="InterPro" id="IPR036465">
    <property type="entry name" value="vWFA_dom_sf"/>
</dbReference>
<evidence type="ECO:0000256" key="7">
    <source>
        <dbReference type="ARBA" id="ARBA00023015"/>
    </source>
</evidence>
<evidence type="ECO:0000256" key="9">
    <source>
        <dbReference type="ARBA" id="ARBA00023204"/>
    </source>
</evidence>
<dbReference type="AlphaFoldDB" id="A0A452HWL1"/>
<dbReference type="PANTHER" id="PTHR12831">
    <property type="entry name" value="TRANSCRIPTION INITIATION FACTOR IIH TFIIH , POLYPEPTIDE 3-RELATED"/>
    <property type="match status" value="1"/>
</dbReference>
<comment type="subunit">
    <text evidence="11">Part of a TFIID-containing RNA polymerase II pre-initiation complex that is composed of TBP and at least GTF2A1, GTF2A2, GTF2E1, GTF2E2, GTF2F1, GTF2H2, GTF2H3, GTF2H4, GTF2H5, GTF2B, TCEA1, ERCC2, ERCC3, TAF1, TAF2, TAF3, TAF4, TAF5, TAF6, TAF7, TAF8, TAF9, TAF10, TAF11, TAF12 and TAF13. Component of the 7-subunit TFIIH core complex composed of XPB/ERCC3, XPD/ERCC2, GTF2H1, GTF2H2, GTF2H3, GTF2H4 and GTF2H5, which is active in NER. The core complex associates with the 3-subunit CDK-activating kinase (CAK) module composed of CCNH/cyclin H, CDK7 and MNAT1 to form the 10-subunit holoenzyme (holo-TFIIH) active in transcription. Interacts with RARA; the interaction requires prior phosphorylation of RARA on 'Ser-369' which then enhances interaction of RARA with CDK7.</text>
</comment>
<keyword evidence="6 11" id="KW-0862">Zinc</keyword>
<evidence type="ECO:0000256" key="6">
    <source>
        <dbReference type="ARBA" id="ARBA00022833"/>
    </source>
</evidence>
<dbReference type="GO" id="GO:0006289">
    <property type="term" value="P:nucleotide-excision repair"/>
    <property type="evidence" value="ECO:0007669"/>
    <property type="project" value="UniProtKB-UniRule"/>
</dbReference>
<evidence type="ECO:0000256" key="10">
    <source>
        <dbReference type="ARBA" id="ARBA00023242"/>
    </source>
</evidence>
<accession>A0A452HWL1</accession>
<dbReference type="Pfam" id="PF03850">
    <property type="entry name" value="Tfb4"/>
    <property type="match status" value="1"/>
</dbReference>
<protein>
    <recommendedName>
        <fullName evidence="11">General transcription factor IIH subunit 3</fullName>
    </recommendedName>
    <alternativeName>
        <fullName evidence="11">General transcription factor IIH polypeptide 3</fullName>
    </alternativeName>
</protein>
<keyword evidence="8 11" id="KW-0804">Transcription</keyword>
<evidence type="ECO:0000256" key="4">
    <source>
        <dbReference type="ARBA" id="ARBA00022763"/>
    </source>
</evidence>
<evidence type="ECO:0000256" key="11">
    <source>
        <dbReference type="RuleBase" id="RU368090"/>
    </source>
</evidence>
<reference evidence="12" key="2">
    <citation type="submission" date="2025-08" db="UniProtKB">
        <authorList>
            <consortium name="Ensembl"/>
        </authorList>
    </citation>
    <scope>IDENTIFICATION</scope>
</reference>
<evidence type="ECO:0000256" key="5">
    <source>
        <dbReference type="ARBA" id="ARBA00022771"/>
    </source>
</evidence>
<dbReference type="STRING" id="38772.ENSGAGP00000019530"/>
<dbReference type="GO" id="GO:0008270">
    <property type="term" value="F:zinc ion binding"/>
    <property type="evidence" value="ECO:0007669"/>
    <property type="project" value="UniProtKB-KW"/>
</dbReference>
<reference evidence="12" key="3">
    <citation type="submission" date="2025-09" db="UniProtKB">
        <authorList>
            <consortium name="Ensembl"/>
        </authorList>
    </citation>
    <scope>IDENTIFICATION</scope>
</reference>
<comment type="subcellular location">
    <subcellularLocation>
        <location evidence="1 11">Nucleus</location>
    </subcellularLocation>
</comment>
<keyword evidence="7 11" id="KW-0805">Transcription regulation</keyword>
<sequence>GVSDNNLLENDEINLLVIIVDTNPIWWGKKALGESEFTLSKCLDAVMVMGNSHLFMNRSNKLAVIASHTQERYNNFLI</sequence>
<comment type="similarity">
    <text evidence="2 11">Belongs to the TFB4 family.</text>
</comment>
<keyword evidence="4 11" id="KW-0227">DNA damage</keyword>
<evidence type="ECO:0000313" key="13">
    <source>
        <dbReference type="Proteomes" id="UP000291020"/>
    </source>
</evidence>